<evidence type="ECO:0000313" key="10">
    <source>
        <dbReference type="EMBL" id="HIR65502.1"/>
    </source>
</evidence>
<dbReference type="NCBIfam" id="TIGR00233">
    <property type="entry name" value="trpS"/>
    <property type="match status" value="1"/>
</dbReference>
<dbReference type="EMBL" id="DVHL01000011">
    <property type="protein sequence ID" value="HIR65502.1"/>
    <property type="molecule type" value="Genomic_DNA"/>
</dbReference>
<comment type="function">
    <text evidence="8">Catalyzes the attachment of tryptophan to tRNA(Trp).</text>
</comment>
<keyword evidence="3 8" id="KW-0547">Nucleotide-binding</keyword>
<feature type="binding site" evidence="8">
    <location>
        <position position="189"/>
    </location>
    <ligand>
        <name>ATP</name>
        <dbReference type="ChEBI" id="CHEBI:30616"/>
    </ligand>
</feature>
<name>A0A9D1E2W0_9BACT</name>
<comment type="caution">
    <text evidence="10">The sequence shown here is derived from an EMBL/GenBank/DDBJ whole genome shotgun (WGS) entry which is preliminary data.</text>
</comment>
<dbReference type="FunFam" id="1.10.240.10:FF:000002">
    <property type="entry name" value="Tryptophan--tRNA ligase"/>
    <property type="match status" value="1"/>
</dbReference>
<feature type="binding site" evidence="8">
    <location>
        <begin position="198"/>
        <end position="202"/>
    </location>
    <ligand>
        <name>ATP</name>
        <dbReference type="ChEBI" id="CHEBI:30616"/>
    </ligand>
</feature>
<reference evidence="10" key="1">
    <citation type="submission" date="2020-10" db="EMBL/GenBank/DDBJ databases">
        <authorList>
            <person name="Gilroy R."/>
        </authorList>
    </citation>
    <scope>NUCLEOTIDE SEQUENCE</scope>
    <source>
        <strain evidence="10">CHK121-14286</strain>
    </source>
</reference>
<feature type="binding site" evidence="8">
    <location>
        <begin position="150"/>
        <end position="152"/>
    </location>
    <ligand>
        <name>ATP</name>
        <dbReference type="ChEBI" id="CHEBI:30616"/>
    </ligand>
</feature>
<dbReference type="InterPro" id="IPR024109">
    <property type="entry name" value="Trp-tRNA-ligase_bac-type"/>
</dbReference>
<feature type="binding site" evidence="8">
    <location>
        <begin position="22"/>
        <end position="23"/>
    </location>
    <ligand>
        <name>ATP</name>
        <dbReference type="ChEBI" id="CHEBI:30616"/>
    </ligand>
</feature>
<reference evidence="10" key="2">
    <citation type="journal article" date="2021" name="PeerJ">
        <title>Extensive microbial diversity within the chicken gut microbiome revealed by metagenomics and culture.</title>
        <authorList>
            <person name="Gilroy R."/>
            <person name="Ravi A."/>
            <person name="Getino M."/>
            <person name="Pursley I."/>
            <person name="Horton D.L."/>
            <person name="Alikhan N.F."/>
            <person name="Baker D."/>
            <person name="Gharbi K."/>
            <person name="Hall N."/>
            <person name="Watson M."/>
            <person name="Adriaenssens E.M."/>
            <person name="Foster-Nyarko E."/>
            <person name="Jarju S."/>
            <person name="Secka A."/>
            <person name="Antonio M."/>
            <person name="Oren A."/>
            <person name="Chaudhuri R.R."/>
            <person name="La Ragione R."/>
            <person name="Hildebrand F."/>
            <person name="Pallen M.J."/>
        </authorList>
    </citation>
    <scope>NUCLEOTIDE SEQUENCE</scope>
    <source>
        <strain evidence="10">CHK121-14286</strain>
    </source>
</reference>
<dbReference type="EC" id="6.1.1.2" evidence="8"/>
<dbReference type="Gene3D" id="1.10.240.10">
    <property type="entry name" value="Tyrosyl-Transfer RNA Synthetase"/>
    <property type="match status" value="1"/>
</dbReference>
<feature type="short sequence motif" description="'KMSKS' region" evidence="8">
    <location>
        <begin position="198"/>
        <end position="202"/>
    </location>
</feature>
<comment type="similarity">
    <text evidence="1 8 9">Belongs to the class-I aminoacyl-tRNA synthetase family.</text>
</comment>
<evidence type="ECO:0000256" key="2">
    <source>
        <dbReference type="ARBA" id="ARBA00022598"/>
    </source>
</evidence>
<evidence type="ECO:0000256" key="1">
    <source>
        <dbReference type="ARBA" id="ARBA00005594"/>
    </source>
</evidence>
<evidence type="ECO:0000313" key="11">
    <source>
        <dbReference type="Proteomes" id="UP000824200"/>
    </source>
</evidence>
<keyword evidence="6 8" id="KW-0030">Aminoacyl-tRNA synthetase</keyword>
<evidence type="ECO:0000256" key="9">
    <source>
        <dbReference type="RuleBase" id="RU363036"/>
    </source>
</evidence>
<dbReference type="PANTHER" id="PTHR43766:SF1">
    <property type="entry name" value="TRYPTOPHAN--TRNA LIGASE, MITOCHONDRIAL"/>
    <property type="match status" value="1"/>
</dbReference>
<comment type="subcellular location">
    <subcellularLocation>
        <location evidence="8">Cytoplasm</location>
    </subcellularLocation>
</comment>
<evidence type="ECO:0000256" key="3">
    <source>
        <dbReference type="ARBA" id="ARBA00022741"/>
    </source>
</evidence>
<dbReference type="GO" id="GO:0005524">
    <property type="term" value="F:ATP binding"/>
    <property type="evidence" value="ECO:0007669"/>
    <property type="project" value="UniProtKB-UniRule"/>
</dbReference>
<dbReference type="AlphaFoldDB" id="A0A9D1E2W0"/>
<dbReference type="PRINTS" id="PR01039">
    <property type="entry name" value="TRNASYNTHTRP"/>
</dbReference>
<evidence type="ECO:0000256" key="4">
    <source>
        <dbReference type="ARBA" id="ARBA00022840"/>
    </source>
</evidence>
<dbReference type="HAMAP" id="MF_00140_B">
    <property type="entry name" value="Trp_tRNA_synth_B"/>
    <property type="match status" value="1"/>
</dbReference>
<comment type="catalytic activity">
    <reaction evidence="7 8">
        <text>tRNA(Trp) + L-tryptophan + ATP = L-tryptophyl-tRNA(Trp) + AMP + diphosphate + H(+)</text>
        <dbReference type="Rhea" id="RHEA:24080"/>
        <dbReference type="Rhea" id="RHEA-COMP:9671"/>
        <dbReference type="Rhea" id="RHEA-COMP:9705"/>
        <dbReference type="ChEBI" id="CHEBI:15378"/>
        <dbReference type="ChEBI" id="CHEBI:30616"/>
        <dbReference type="ChEBI" id="CHEBI:33019"/>
        <dbReference type="ChEBI" id="CHEBI:57912"/>
        <dbReference type="ChEBI" id="CHEBI:78442"/>
        <dbReference type="ChEBI" id="CHEBI:78535"/>
        <dbReference type="ChEBI" id="CHEBI:456215"/>
        <dbReference type="EC" id="6.1.1.2"/>
    </reaction>
</comment>
<sequence length="335" mass="37415">MEEQAKKTVFSAVQPTGKITLGNYLGTIRNWEQLQKDYNCIYCVADLHSLTVTQVPAELRKNTLDLLALYLACGVDAQKSVLFVQSHVHEHAELAWILDTMSYIGELNRMTQFKEKSRKHADNINMGLMNYPVLMASDILLYQTDFVPVGKDQVQHLELTRNLAERFNARYSPTFTVPEGLVPKNGSSIKSLQDPTVKMSKSDPNENAYITLTDDADTIRRKLRRAVTDCEGCVKMRAEQPAISNLITIYSLCSGESVASCEQRFEGKGYGEFKDAVADAVIAALQPIQQRHAQLLKDKAYLEEILAKGAATASHIASKTLSKVYRKIGLVPKIQ</sequence>
<keyword evidence="4 8" id="KW-0067">ATP-binding</keyword>
<dbReference type="InterPro" id="IPR014729">
    <property type="entry name" value="Rossmann-like_a/b/a_fold"/>
</dbReference>
<evidence type="ECO:0000256" key="8">
    <source>
        <dbReference type="HAMAP-Rule" id="MF_00140"/>
    </source>
</evidence>
<feature type="binding site" evidence="8">
    <location>
        <position position="138"/>
    </location>
    <ligand>
        <name>L-tryptophan</name>
        <dbReference type="ChEBI" id="CHEBI:57912"/>
    </ligand>
</feature>
<dbReference type="PROSITE" id="PS00178">
    <property type="entry name" value="AA_TRNA_LIGASE_I"/>
    <property type="match status" value="1"/>
</dbReference>
<dbReference type="InterPro" id="IPR001412">
    <property type="entry name" value="aa-tRNA-synth_I_CS"/>
</dbReference>
<dbReference type="GO" id="GO:0005829">
    <property type="term" value="C:cytosol"/>
    <property type="evidence" value="ECO:0007669"/>
    <property type="project" value="TreeGrafter"/>
</dbReference>
<proteinExistence type="inferred from homology"/>
<dbReference type="Proteomes" id="UP000824200">
    <property type="component" value="Unassembled WGS sequence"/>
</dbReference>
<gene>
    <name evidence="8 10" type="primary">trpS</name>
    <name evidence="10" type="ORF">IAC95_01230</name>
</gene>
<keyword evidence="5 8" id="KW-0648">Protein biosynthesis</keyword>
<comment type="subunit">
    <text evidence="8">Homodimer.</text>
</comment>
<feature type="binding site" evidence="8">
    <location>
        <begin position="14"/>
        <end position="16"/>
    </location>
    <ligand>
        <name>ATP</name>
        <dbReference type="ChEBI" id="CHEBI:30616"/>
    </ligand>
</feature>
<dbReference type="PANTHER" id="PTHR43766">
    <property type="entry name" value="TRYPTOPHAN--TRNA LIGASE, MITOCHONDRIAL"/>
    <property type="match status" value="1"/>
</dbReference>
<protein>
    <recommendedName>
        <fullName evidence="8">Tryptophan--tRNA ligase</fullName>
        <ecNumber evidence="8">6.1.1.2</ecNumber>
    </recommendedName>
    <alternativeName>
        <fullName evidence="8">Tryptophanyl-tRNA synthetase</fullName>
        <shortName evidence="8">TrpRS</shortName>
    </alternativeName>
</protein>
<evidence type="ECO:0000256" key="7">
    <source>
        <dbReference type="ARBA" id="ARBA00049929"/>
    </source>
</evidence>
<dbReference type="InterPro" id="IPR002305">
    <property type="entry name" value="aa-tRNA-synth_Ic"/>
</dbReference>
<organism evidence="10 11">
    <name type="scientific">Candidatus Fimimonas gallinarum</name>
    <dbReference type="NCBI Taxonomy" id="2840821"/>
    <lineage>
        <taxon>Bacteria</taxon>
        <taxon>Pseudomonadati</taxon>
        <taxon>Myxococcota</taxon>
        <taxon>Myxococcia</taxon>
        <taxon>Myxococcales</taxon>
        <taxon>Cystobacterineae</taxon>
        <taxon>Myxococcaceae</taxon>
        <taxon>Myxococcaceae incertae sedis</taxon>
        <taxon>Candidatus Fimimonas</taxon>
    </lineage>
</organism>
<dbReference type="CDD" id="cd00806">
    <property type="entry name" value="TrpRS_core"/>
    <property type="match status" value="1"/>
</dbReference>
<feature type="short sequence motif" description="'HIGH' region" evidence="8">
    <location>
        <begin position="15"/>
        <end position="23"/>
    </location>
</feature>
<dbReference type="InterPro" id="IPR002306">
    <property type="entry name" value="Trp-tRNA-ligase"/>
</dbReference>
<accession>A0A9D1E2W0</accession>
<dbReference type="GO" id="GO:0006436">
    <property type="term" value="P:tryptophanyl-tRNA aminoacylation"/>
    <property type="evidence" value="ECO:0007669"/>
    <property type="project" value="UniProtKB-UniRule"/>
</dbReference>
<keyword evidence="8" id="KW-0963">Cytoplasm</keyword>
<dbReference type="Pfam" id="PF00579">
    <property type="entry name" value="tRNA-synt_1b"/>
    <property type="match status" value="1"/>
</dbReference>
<keyword evidence="2 8" id="KW-0436">Ligase</keyword>
<dbReference type="GO" id="GO:0004830">
    <property type="term" value="F:tryptophan-tRNA ligase activity"/>
    <property type="evidence" value="ECO:0007669"/>
    <property type="project" value="UniProtKB-UniRule"/>
</dbReference>
<dbReference type="SUPFAM" id="SSF52374">
    <property type="entry name" value="Nucleotidylyl transferase"/>
    <property type="match status" value="1"/>
</dbReference>
<dbReference type="InterPro" id="IPR050203">
    <property type="entry name" value="Trp-tRNA_synthetase"/>
</dbReference>
<evidence type="ECO:0000256" key="5">
    <source>
        <dbReference type="ARBA" id="ARBA00022917"/>
    </source>
</evidence>
<dbReference type="Gene3D" id="3.40.50.620">
    <property type="entry name" value="HUPs"/>
    <property type="match status" value="1"/>
</dbReference>
<evidence type="ECO:0000256" key="6">
    <source>
        <dbReference type="ARBA" id="ARBA00023146"/>
    </source>
</evidence>